<dbReference type="EnsemblPlants" id="OB05G24690.1">
    <property type="protein sequence ID" value="OB05G24690.1"/>
    <property type="gene ID" value="OB05G24690"/>
</dbReference>
<name>J3M795_ORYBR</name>
<dbReference type="HOGENOM" id="CLU_2461291_0_0_1"/>
<feature type="region of interest" description="Disordered" evidence="1">
    <location>
        <begin position="1"/>
        <end position="89"/>
    </location>
</feature>
<reference evidence="2" key="2">
    <citation type="submission" date="2013-04" db="UniProtKB">
        <authorList>
            <consortium name="EnsemblPlants"/>
        </authorList>
    </citation>
    <scope>IDENTIFICATION</scope>
</reference>
<evidence type="ECO:0000313" key="2">
    <source>
        <dbReference type="EnsemblPlants" id="OB05G24690.1"/>
    </source>
</evidence>
<evidence type="ECO:0000256" key="1">
    <source>
        <dbReference type="SAM" id="MobiDB-lite"/>
    </source>
</evidence>
<dbReference type="Proteomes" id="UP000006038">
    <property type="component" value="Chromosome 5"/>
</dbReference>
<organism evidence="2">
    <name type="scientific">Oryza brachyantha</name>
    <name type="common">malo sina</name>
    <dbReference type="NCBI Taxonomy" id="4533"/>
    <lineage>
        <taxon>Eukaryota</taxon>
        <taxon>Viridiplantae</taxon>
        <taxon>Streptophyta</taxon>
        <taxon>Embryophyta</taxon>
        <taxon>Tracheophyta</taxon>
        <taxon>Spermatophyta</taxon>
        <taxon>Magnoliopsida</taxon>
        <taxon>Liliopsida</taxon>
        <taxon>Poales</taxon>
        <taxon>Poaceae</taxon>
        <taxon>BOP clade</taxon>
        <taxon>Oryzoideae</taxon>
        <taxon>Oryzeae</taxon>
        <taxon>Oryzinae</taxon>
        <taxon>Oryza</taxon>
    </lineage>
</organism>
<keyword evidence="3" id="KW-1185">Reference proteome</keyword>
<feature type="compositionally biased region" description="Polar residues" evidence="1">
    <location>
        <begin position="1"/>
        <end position="19"/>
    </location>
</feature>
<dbReference type="Gramene" id="OB05G24690.1">
    <property type="protein sequence ID" value="OB05G24690.1"/>
    <property type="gene ID" value="OB05G24690"/>
</dbReference>
<dbReference type="AlphaFoldDB" id="J3M795"/>
<evidence type="ECO:0000313" key="3">
    <source>
        <dbReference type="Proteomes" id="UP000006038"/>
    </source>
</evidence>
<proteinExistence type="predicted"/>
<reference evidence="2" key="1">
    <citation type="journal article" date="2013" name="Nat. Commun.">
        <title>Whole-genome sequencing of Oryza brachyantha reveals mechanisms underlying Oryza genome evolution.</title>
        <authorList>
            <person name="Chen J."/>
            <person name="Huang Q."/>
            <person name="Gao D."/>
            <person name="Wang J."/>
            <person name="Lang Y."/>
            <person name="Liu T."/>
            <person name="Li B."/>
            <person name="Bai Z."/>
            <person name="Luis Goicoechea J."/>
            <person name="Liang C."/>
            <person name="Chen C."/>
            <person name="Zhang W."/>
            <person name="Sun S."/>
            <person name="Liao Y."/>
            <person name="Zhang X."/>
            <person name="Yang L."/>
            <person name="Song C."/>
            <person name="Wang M."/>
            <person name="Shi J."/>
            <person name="Liu G."/>
            <person name="Liu J."/>
            <person name="Zhou H."/>
            <person name="Zhou W."/>
            <person name="Yu Q."/>
            <person name="An N."/>
            <person name="Chen Y."/>
            <person name="Cai Q."/>
            <person name="Wang B."/>
            <person name="Liu B."/>
            <person name="Min J."/>
            <person name="Huang Y."/>
            <person name="Wu H."/>
            <person name="Li Z."/>
            <person name="Zhang Y."/>
            <person name="Yin Y."/>
            <person name="Song W."/>
            <person name="Jiang J."/>
            <person name="Jackson S.A."/>
            <person name="Wing R.A."/>
            <person name="Wang J."/>
            <person name="Chen M."/>
        </authorList>
    </citation>
    <scope>NUCLEOTIDE SEQUENCE [LARGE SCALE GENOMIC DNA]</scope>
    <source>
        <strain evidence="2">cv. IRGC 101232</strain>
    </source>
</reference>
<feature type="compositionally biased region" description="Low complexity" evidence="1">
    <location>
        <begin position="30"/>
        <end position="39"/>
    </location>
</feature>
<dbReference type="OMA" id="KQHTSPK"/>
<sequence>MKATGATTNAEQQSPQITPNLAPELPAEQPDAPSQATPATPAPKTPHARRSSTHRGRRAGRTSPHLHTQKQENTTSQSGGHEARQRHQG</sequence>
<protein>
    <submittedName>
        <fullName evidence="2">Uncharacterized protein</fullName>
    </submittedName>
</protein>
<feature type="compositionally biased region" description="Basic residues" evidence="1">
    <location>
        <begin position="46"/>
        <end position="60"/>
    </location>
</feature>
<accession>J3M795</accession>